<evidence type="ECO:0000313" key="2">
    <source>
        <dbReference type="Proteomes" id="UP001163324"/>
    </source>
</evidence>
<gene>
    <name evidence="1" type="ORF">N3K66_000965</name>
</gene>
<dbReference type="Proteomes" id="UP001163324">
    <property type="component" value="Chromosome 1"/>
</dbReference>
<evidence type="ECO:0000313" key="1">
    <source>
        <dbReference type="EMBL" id="KAI9904436.1"/>
    </source>
</evidence>
<accession>A0ACC0VD98</accession>
<keyword evidence="2" id="KW-1185">Reference proteome</keyword>
<name>A0ACC0VD98_9HYPO</name>
<sequence>MNFTHTPVTTYYPTGHPDQSLPMGKYYPSNWENREHTRSGPSTVSRSSTPKSPSQKGSNSPKLSPSESEVRRLWQLQQYKRDMVTQIALATNDTIFHTPPHKGRGITVTGAGLPTISGSEVRFGASATPYRPASPRLLPLHSPGPVTPMELGSSSSGGDYIQSAPVAKDSSGSSPRTT</sequence>
<protein>
    <submittedName>
        <fullName evidence="1">Uncharacterized protein</fullName>
    </submittedName>
</protein>
<proteinExistence type="predicted"/>
<dbReference type="EMBL" id="CM047940">
    <property type="protein sequence ID" value="KAI9904436.1"/>
    <property type="molecule type" value="Genomic_DNA"/>
</dbReference>
<reference evidence="1" key="1">
    <citation type="submission" date="2022-10" db="EMBL/GenBank/DDBJ databases">
        <title>Complete Genome of Trichothecium roseum strain YXFP-22015, a Plant Pathogen Isolated from Citrus.</title>
        <authorList>
            <person name="Wang Y."/>
            <person name="Zhu L."/>
        </authorList>
    </citation>
    <scope>NUCLEOTIDE SEQUENCE</scope>
    <source>
        <strain evidence="1">YXFP-22015</strain>
    </source>
</reference>
<comment type="caution">
    <text evidence="1">The sequence shown here is derived from an EMBL/GenBank/DDBJ whole genome shotgun (WGS) entry which is preliminary data.</text>
</comment>
<organism evidence="1 2">
    <name type="scientific">Trichothecium roseum</name>
    <dbReference type="NCBI Taxonomy" id="47278"/>
    <lineage>
        <taxon>Eukaryota</taxon>
        <taxon>Fungi</taxon>
        <taxon>Dikarya</taxon>
        <taxon>Ascomycota</taxon>
        <taxon>Pezizomycotina</taxon>
        <taxon>Sordariomycetes</taxon>
        <taxon>Hypocreomycetidae</taxon>
        <taxon>Hypocreales</taxon>
        <taxon>Hypocreales incertae sedis</taxon>
        <taxon>Trichothecium</taxon>
    </lineage>
</organism>